<feature type="signal peptide" evidence="1">
    <location>
        <begin position="1"/>
        <end position="20"/>
    </location>
</feature>
<evidence type="ECO:0000313" key="4">
    <source>
        <dbReference type="RefSeq" id="XP_035688455.1"/>
    </source>
</evidence>
<protein>
    <submittedName>
        <fullName evidence="3">Uncharacterized protein LOC118424080 isoform X1</fullName>
    </submittedName>
    <submittedName>
        <fullName evidence="4">Uncharacterized protein LOC118424080 isoform X2</fullName>
    </submittedName>
</protein>
<dbReference type="SUPFAM" id="SSF50814">
    <property type="entry name" value="Lipocalins"/>
    <property type="match status" value="1"/>
</dbReference>
<evidence type="ECO:0000256" key="1">
    <source>
        <dbReference type="SAM" id="SignalP"/>
    </source>
</evidence>
<dbReference type="InterPro" id="IPR012674">
    <property type="entry name" value="Calycin"/>
</dbReference>
<evidence type="ECO:0000313" key="2">
    <source>
        <dbReference type="Proteomes" id="UP000001554"/>
    </source>
</evidence>
<dbReference type="GO" id="GO:0000302">
    <property type="term" value="P:response to reactive oxygen species"/>
    <property type="evidence" value="ECO:0000318"/>
    <property type="project" value="GO_Central"/>
</dbReference>
<evidence type="ECO:0000313" key="3">
    <source>
        <dbReference type="RefSeq" id="XP_035688454.1"/>
    </source>
</evidence>
<dbReference type="PANTHER" id="PTHR10612">
    <property type="entry name" value="APOLIPOPROTEIN D"/>
    <property type="match status" value="1"/>
</dbReference>
<dbReference type="KEGG" id="bfo:118424080"/>
<dbReference type="AlphaFoldDB" id="A0A9J7LUE4"/>
<dbReference type="Gene3D" id="2.40.128.20">
    <property type="match status" value="1"/>
</dbReference>
<dbReference type="GO" id="GO:0006629">
    <property type="term" value="P:lipid metabolic process"/>
    <property type="evidence" value="ECO:0000318"/>
    <property type="project" value="GO_Central"/>
</dbReference>
<feature type="chain" id="PRO_5044698975" evidence="1">
    <location>
        <begin position="21"/>
        <end position="206"/>
    </location>
</feature>
<dbReference type="GeneID" id="118424080"/>
<organism evidence="2 4">
    <name type="scientific">Branchiostoma floridae</name>
    <name type="common">Florida lancelet</name>
    <name type="synonym">Amphioxus</name>
    <dbReference type="NCBI Taxonomy" id="7739"/>
    <lineage>
        <taxon>Eukaryota</taxon>
        <taxon>Metazoa</taxon>
        <taxon>Chordata</taxon>
        <taxon>Cephalochordata</taxon>
        <taxon>Leptocardii</taxon>
        <taxon>Amphioxiformes</taxon>
        <taxon>Branchiostomatidae</taxon>
        <taxon>Branchiostoma</taxon>
    </lineage>
</organism>
<dbReference type="OrthoDB" id="10393977at2759"/>
<name>A0A9J7LUE4_BRAFL</name>
<sequence>MLSAVLVSVVLALTVPSTHGFVLGWGRCPYLPPAKDFSVADWTSGEWLETYRFPFLLTRDVTCGRASYSPEQPGQFKFTYKGQRNGVPIETVDFLYLQQLSSEASDLEVYHEDFSYLPRLSYRIVEWKPTDSTSGGYFVHFGCKDVLGIFNLQNLSIYQRQVDFSQLQEILQSLEDKAIHTINGNSIIAMHPDCPLPEEGSGYEEP</sequence>
<accession>A0A9J7LUE4</accession>
<proteinExistence type="predicted"/>
<dbReference type="RefSeq" id="XP_035688454.1">
    <property type="nucleotide sequence ID" value="XM_035832561.1"/>
</dbReference>
<reference evidence="3 4" key="2">
    <citation type="submission" date="2025-04" db="UniProtKB">
        <authorList>
            <consortium name="RefSeq"/>
        </authorList>
    </citation>
    <scope>IDENTIFICATION</scope>
    <source>
        <strain evidence="3 4">S238N-H82</strain>
        <tissue evidence="3 4">Testes</tissue>
    </source>
</reference>
<keyword evidence="2" id="KW-1185">Reference proteome</keyword>
<dbReference type="Proteomes" id="UP000001554">
    <property type="component" value="Chromosome 10"/>
</dbReference>
<keyword evidence="1" id="KW-0732">Signal</keyword>
<gene>
    <name evidence="3 4" type="primary">LOC118424080</name>
</gene>
<dbReference type="RefSeq" id="XP_035688455.1">
    <property type="nucleotide sequence ID" value="XM_035832562.1"/>
</dbReference>
<reference evidence="2" key="1">
    <citation type="journal article" date="2020" name="Nat. Ecol. Evol.">
        <title>Deeply conserved synteny resolves early events in vertebrate evolution.</title>
        <authorList>
            <person name="Simakov O."/>
            <person name="Marletaz F."/>
            <person name="Yue J.X."/>
            <person name="O'Connell B."/>
            <person name="Jenkins J."/>
            <person name="Brandt A."/>
            <person name="Calef R."/>
            <person name="Tung C.H."/>
            <person name="Huang T.K."/>
            <person name="Schmutz J."/>
            <person name="Satoh N."/>
            <person name="Yu J.K."/>
            <person name="Putnam N.H."/>
            <person name="Green R.E."/>
            <person name="Rokhsar D.S."/>
        </authorList>
    </citation>
    <scope>NUCLEOTIDE SEQUENCE [LARGE SCALE GENOMIC DNA]</scope>
    <source>
        <strain evidence="2">S238N-H82</strain>
    </source>
</reference>
<dbReference type="GO" id="GO:0005737">
    <property type="term" value="C:cytoplasm"/>
    <property type="evidence" value="ECO:0000318"/>
    <property type="project" value="GO_Central"/>
</dbReference>
<dbReference type="PANTHER" id="PTHR10612:SF62">
    <property type="entry name" value="LIPOCALIN_CYTOSOLIC FATTY-ACID BINDING DOMAIN-CONTAINING PROTEIN"/>
    <property type="match status" value="1"/>
</dbReference>
<dbReference type="OMA" id="HEDYSWL"/>